<evidence type="ECO:0000256" key="1">
    <source>
        <dbReference type="SAM" id="MobiDB-lite"/>
    </source>
</evidence>
<sequence length="723" mass="77136">METGNVNRSHRAQRGGSTPHETTGTGGPGRRAGTSASQGGAAAHIAPRAAGAGPSAGTVAQGRQPRASLPALARTSPPRMSDTAAGTVADKTMEYFKRFEASLKNPAIPPEDNLRALPIAFAMAQRALDAFQYMNIFQLRSGVGQFNLRYLLKQQAALACDLADGAICALDEKDAGSALMWRMQADQEIGMNLMPEFDRELDAHLEGLDGTLKTLEPWMAAAASSIKALGDMPDIKSDPAMIYSIQSAVVGLTGMRLKRIERHLGGIELCIQRLDMESSLSGTPAGAALAALKARIADPVELMRVLDLLMDARVPAAPEKVAQLQGQLDALLGAARAFVEAAGAQFPSDADGPPGTAVRVAQHILHSVARVAGEMEDALGAYKLPPSAVRHVQGMTYLEQATELQDAPLNPDDSADLPEKAEPSPEARASAAPPRQKAKAQARLRKPRAQEGGSGSSSAAAQAPQNGPLLQLARERLGGFKRPPEKPRVGSLDDMIAMGASLHKNTSALEAYRHEGSDPLETGNQMRRALDGWFGRTDRWESLGGQLQASQEAEGKGAAGDLVQRFEKERIAPLQQLHAQIDALELDRVKTFAHPRLKHVEYLMKADAQGQAMKIGAPRKLASQGDPDAHRGTVFEVELTPGKLSSGRPAPPLYVHLHTKEPVTAEACRSIAFDDLDAVHVKNADQRGKGRTWEALNNALDSVHRGPLDAAALKLLQERMGRG</sequence>
<dbReference type="RefSeq" id="WP_092952021.1">
    <property type="nucleotide sequence ID" value="NZ_FOMQ01000006.1"/>
</dbReference>
<dbReference type="AlphaFoldDB" id="A0A1I1VDE6"/>
<feature type="region of interest" description="Disordered" evidence="1">
    <location>
        <begin position="1"/>
        <end position="84"/>
    </location>
</feature>
<feature type="compositionally biased region" description="Low complexity" evidence="1">
    <location>
        <begin position="31"/>
        <end position="57"/>
    </location>
</feature>
<feature type="compositionally biased region" description="Low complexity" evidence="1">
    <location>
        <begin position="426"/>
        <end position="435"/>
    </location>
</feature>
<feature type="region of interest" description="Disordered" evidence="1">
    <location>
        <begin position="407"/>
        <end position="467"/>
    </location>
</feature>
<evidence type="ECO:0000313" key="2">
    <source>
        <dbReference type="EMBL" id="SFD78480.1"/>
    </source>
</evidence>
<name>A0A1I1VDE6_9BURK</name>
<reference evidence="3" key="1">
    <citation type="submission" date="2016-10" db="EMBL/GenBank/DDBJ databases">
        <authorList>
            <person name="Varghese N."/>
            <person name="Submissions S."/>
        </authorList>
    </citation>
    <scope>NUCLEOTIDE SEQUENCE [LARGE SCALE GENOMIC DNA]</scope>
    <source>
        <strain evidence="3">DSM 7481</strain>
    </source>
</reference>
<protein>
    <recommendedName>
        <fullName evidence="4">Type III effector protein</fullName>
    </recommendedName>
</protein>
<gene>
    <name evidence="2" type="ORF">SAMN04489710_10677</name>
</gene>
<organism evidence="2 3">
    <name type="scientific">Paracidovorax konjaci</name>
    <dbReference type="NCBI Taxonomy" id="32040"/>
    <lineage>
        <taxon>Bacteria</taxon>
        <taxon>Pseudomonadati</taxon>
        <taxon>Pseudomonadota</taxon>
        <taxon>Betaproteobacteria</taxon>
        <taxon>Burkholderiales</taxon>
        <taxon>Comamonadaceae</taxon>
        <taxon>Paracidovorax</taxon>
    </lineage>
</organism>
<proteinExistence type="predicted"/>
<feature type="compositionally biased region" description="Low complexity" evidence="1">
    <location>
        <begin position="456"/>
        <end position="467"/>
    </location>
</feature>
<dbReference type="Proteomes" id="UP000199517">
    <property type="component" value="Unassembled WGS sequence"/>
</dbReference>
<dbReference type="OrthoDB" id="8809714at2"/>
<dbReference type="EMBL" id="FOMQ01000006">
    <property type="protein sequence ID" value="SFD78480.1"/>
    <property type="molecule type" value="Genomic_DNA"/>
</dbReference>
<evidence type="ECO:0008006" key="4">
    <source>
        <dbReference type="Google" id="ProtNLM"/>
    </source>
</evidence>
<evidence type="ECO:0000313" key="3">
    <source>
        <dbReference type="Proteomes" id="UP000199517"/>
    </source>
</evidence>
<accession>A0A1I1VDE6</accession>
<dbReference type="STRING" id="32040.SAMN04489710_10677"/>
<keyword evidence="3" id="KW-1185">Reference proteome</keyword>
<feature type="compositionally biased region" description="Basic residues" evidence="1">
    <location>
        <begin position="436"/>
        <end position="447"/>
    </location>
</feature>